<evidence type="ECO:0000313" key="2">
    <source>
        <dbReference type="EMBL" id="KAJ1154144.1"/>
    </source>
</evidence>
<protein>
    <submittedName>
        <fullName evidence="2">Uncharacterized protein</fullName>
    </submittedName>
</protein>
<feature type="region of interest" description="Disordered" evidence="1">
    <location>
        <begin position="102"/>
        <end position="229"/>
    </location>
</feature>
<feature type="compositionally biased region" description="Low complexity" evidence="1">
    <location>
        <begin position="166"/>
        <end position="180"/>
    </location>
</feature>
<organism evidence="2 3">
    <name type="scientific">Pleurodeles waltl</name>
    <name type="common">Iberian ribbed newt</name>
    <dbReference type="NCBI Taxonomy" id="8319"/>
    <lineage>
        <taxon>Eukaryota</taxon>
        <taxon>Metazoa</taxon>
        <taxon>Chordata</taxon>
        <taxon>Craniata</taxon>
        <taxon>Vertebrata</taxon>
        <taxon>Euteleostomi</taxon>
        <taxon>Amphibia</taxon>
        <taxon>Batrachia</taxon>
        <taxon>Caudata</taxon>
        <taxon>Salamandroidea</taxon>
        <taxon>Salamandridae</taxon>
        <taxon>Pleurodelinae</taxon>
        <taxon>Pleurodeles</taxon>
    </lineage>
</organism>
<reference evidence="2" key="1">
    <citation type="journal article" date="2022" name="bioRxiv">
        <title>Sequencing and chromosome-scale assembly of the giantPleurodeles waltlgenome.</title>
        <authorList>
            <person name="Brown T."/>
            <person name="Elewa A."/>
            <person name="Iarovenko S."/>
            <person name="Subramanian E."/>
            <person name="Araus A.J."/>
            <person name="Petzold A."/>
            <person name="Susuki M."/>
            <person name="Suzuki K.-i.T."/>
            <person name="Hayashi T."/>
            <person name="Toyoda A."/>
            <person name="Oliveira C."/>
            <person name="Osipova E."/>
            <person name="Leigh N.D."/>
            <person name="Simon A."/>
            <person name="Yun M.H."/>
        </authorList>
    </citation>
    <scope>NUCLEOTIDE SEQUENCE</scope>
    <source>
        <strain evidence="2">20211129_DDA</strain>
        <tissue evidence="2">Liver</tissue>
    </source>
</reference>
<gene>
    <name evidence="2" type="ORF">NDU88_006898</name>
</gene>
<dbReference type="EMBL" id="JANPWB010000009">
    <property type="protein sequence ID" value="KAJ1154144.1"/>
    <property type="molecule type" value="Genomic_DNA"/>
</dbReference>
<accession>A0AAV7RSI7</accession>
<proteinExistence type="predicted"/>
<sequence length="262" mass="28387">MSELYCIHLPGICWLVLDLCVPAQHALPTLMLLDLGLYAVICVSFRFRVLLLCSAGARAGSLLWAFAVLLCLPPRQLTLPRCPPRGSPVRYELLKAPGTAWAPAQEATDRQRPRYRHTQESVPRPWMNCPGRKLGGGSSDSSALAPELEPGAQGRDMAELRESTRRTPQAEAAAPAAAARRCGRPTATHRRISKGVASSGARKPGGPRPRQQDQTGGGSSRAAAPVLMTDPPRIGFRARRLLDGASAQRGVFLQCYRQQAPR</sequence>
<evidence type="ECO:0000256" key="1">
    <source>
        <dbReference type="SAM" id="MobiDB-lite"/>
    </source>
</evidence>
<feature type="compositionally biased region" description="Basic residues" evidence="1">
    <location>
        <begin position="181"/>
        <end position="193"/>
    </location>
</feature>
<name>A0AAV7RSI7_PLEWA</name>
<evidence type="ECO:0000313" key="3">
    <source>
        <dbReference type="Proteomes" id="UP001066276"/>
    </source>
</evidence>
<dbReference type="Proteomes" id="UP001066276">
    <property type="component" value="Chromosome 5"/>
</dbReference>
<dbReference type="AlphaFoldDB" id="A0AAV7RSI7"/>
<feature type="compositionally biased region" description="Basic and acidic residues" evidence="1">
    <location>
        <begin position="156"/>
        <end position="165"/>
    </location>
</feature>
<keyword evidence="3" id="KW-1185">Reference proteome</keyword>
<comment type="caution">
    <text evidence="2">The sequence shown here is derived from an EMBL/GenBank/DDBJ whole genome shotgun (WGS) entry which is preliminary data.</text>
</comment>